<keyword evidence="3" id="KW-0998">Cell outer membrane</keyword>
<keyword evidence="5" id="KW-0732">Signal</keyword>
<evidence type="ECO:0000256" key="3">
    <source>
        <dbReference type="ARBA" id="ARBA00023237"/>
    </source>
</evidence>
<dbReference type="PANTHER" id="PTHR40980:SF3">
    <property type="entry name" value="TONB-DEPENDENT RECEPTOR-LIKE BETA-BARREL DOMAIN-CONTAINING PROTEIN"/>
    <property type="match status" value="1"/>
</dbReference>
<keyword evidence="4" id="KW-0798">TonB box</keyword>
<keyword evidence="2 4" id="KW-0472">Membrane</keyword>
<dbReference type="Gene3D" id="2.170.130.10">
    <property type="entry name" value="TonB-dependent receptor, plug domain"/>
    <property type="match status" value="1"/>
</dbReference>
<dbReference type="InterPro" id="IPR036942">
    <property type="entry name" value="Beta-barrel_TonB_sf"/>
</dbReference>
<reference evidence="8 9" key="1">
    <citation type="submission" date="2015-04" db="EMBL/GenBank/DDBJ databases">
        <title>Draft Genome Sequence of the Novel Agar-Digesting Marine Bacterium Q1.</title>
        <authorList>
            <person name="Li Y."/>
            <person name="Li D."/>
            <person name="Chen G."/>
            <person name="Du Z."/>
        </authorList>
    </citation>
    <scope>NUCLEOTIDE SEQUENCE [LARGE SCALE GENOMIC DNA]</scope>
    <source>
        <strain evidence="8 9">Q1</strain>
    </source>
</reference>
<evidence type="ECO:0000259" key="7">
    <source>
        <dbReference type="Pfam" id="PF07715"/>
    </source>
</evidence>
<comment type="similarity">
    <text evidence="4">Belongs to the TonB-dependent receptor family.</text>
</comment>
<evidence type="ECO:0000256" key="4">
    <source>
        <dbReference type="RuleBase" id="RU003357"/>
    </source>
</evidence>
<keyword evidence="9" id="KW-1185">Reference proteome</keyword>
<evidence type="ECO:0000313" key="9">
    <source>
        <dbReference type="Proteomes" id="UP000037600"/>
    </source>
</evidence>
<dbReference type="PANTHER" id="PTHR40980">
    <property type="entry name" value="PLUG DOMAIN-CONTAINING PROTEIN"/>
    <property type="match status" value="1"/>
</dbReference>
<dbReference type="GO" id="GO:0009279">
    <property type="term" value="C:cell outer membrane"/>
    <property type="evidence" value="ECO:0007669"/>
    <property type="project" value="UniProtKB-SubCell"/>
</dbReference>
<dbReference type="Pfam" id="PF07715">
    <property type="entry name" value="Plug"/>
    <property type="match status" value="1"/>
</dbReference>
<dbReference type="NCBIfam" id="TIGR01782">
    <property type="entry name" value="TonB-Xanth-Caul"/>
    <property type="match status" value="1"/>
</dbReference>
<dbReference type="InterPro" id="IPR000531">
    <property type="entry name" value="Beta-barrel_TonB"/>
</dbReference>
<gene>
    <name evidence="8" type="ORF">XM47_17220</name>
</gene>
<dbReference type="PATRIC" id="fig|1513271.3.peg.3532"/>
<dbReference type="STRING" id="1513271.XM47_17220"/>
<dbReference type="Gene3D" id="2.40.170.20">
    <property type="entry name" value="TonB-dependent receptor, beta-barrel domain"/>
    <property type="match status" value="1"/>
</dbReference>
<feature type="chain" id="PRO_5005301517" description="TonB-dependent receptor" evidence="5">
    <location>
        <begin position="38"/>
        <end position="1051"/>
    </location>
</feature>
<dbReference type="AlphaFoldDB" id="A0A0J8JHK8"/>
<dbReference type="Pfam" id="PF00593">
    <property type="entry name" value="TonB_dep_Rec_b-barrel"/>
    <property type="match status" value="1"/>
</dbReference>
<evidence type="ECO:0000256" key="2">
    <source>
        <dbReference type="ARBA" id="ARBA00023136"/>
    </source>
</evidence>
<dbReference type="InterPro" id="IPR010104">
    <property type="entry name" value="TonB_rcpt_bac"/>
</dbReference>
<dbReference type="EMBL" id="LAZL01000038">
    <property type="protein sequence ID" value="KMT63916.1"/>
    <property type="molecule type" value="Genomic_DNA"/>
</dbReference>
<evidence type="ECO:0000259" key="6">
    <source>
        <dbReference type="Pfam" id="PF00593"/>
    </source>
</evidence>
<feature type="signal peptide" evidence="5">
    <location>
        <begin position="1"/>
        <end position="37"/>
    </location>
</feature>
<comment type="subcellular location">
    <subcellularLocation>
        <location evidence="1 4">Cell outer membrane</location>
    </subcellularLocation>
</comment>
<feature type="domain" description="TonB-dependent receptor-like beta-barrel" evidence="6">
    <location>
        <begin position="493"/>
        <end position="1017"/>
    </location>
</feature>
<sequence>MTKPTNTFKNANLRPNKLALALAAAGLMFSVSGSVVAAEKARLTAKEKQAQQEEVEKIQVTGVRGALETALNTKREALSIVDAISATDIDALPALDFGEALQAIPGVQLDRSSEGRQSEISLRGLSGGFVKTTAMGQSFATPSRSFGPTGGTNPFAAFEAGVFDGVTVVKTPTADIQAGGMAGVVDKKLQKALSKKDGKYSVSLGGRYEELTGNWDKSIKLSAAKHLIKDELAVAFKFSGSEQTFRRDLVQTAVHVPLVNTGRLGQASSDTIGAYIDKYNIPEGSVLKGVSNLRNVSEYSDGDRVSFTGNVEWKPIENLKLGAHVLYTERDLGAGTKEDAQIDAGIHRSNRNHGRDSRIEPDMDTAPFIYKTDEDGVDHYMVSNVHFTNGYYGFTNRKTTFLETSKGLFLYADYATDDWAIDANFNQSESENQFMNIGIEMAHNQHHSNTSNHKAAGETSNTAFPAVPTGIDGQISTGQGNMEDIIGQFTGWETYNYDNLNWNTPTVTSPTITSYDPSNDGRRVQFRVNGRVDTPIRDMSAAEFNAERYTEFGFGDAFNVSSIKFGSRYSKETLVNDDHRVSISGVDLANVSGGLVKDTLLTAEQTAFFDGKVPNTFGQNSGWQTFSNDEAAAILQTNLADLSTASETNPYPVEIIPPSGFYERINNNTKLPEFYQNNFDVDQEIKAAYVMANFTGDLDAISYTGNFGVRYEETTNSFLGARTEVIEEGGKELALSQIEYETDYANVLPSFNLSLDFLDDFVLRTAYFKALVRPNLRSQNPTLAINEGNTNITVNLPAAELEPYTADNYDLSLEWYNREGSAVSIGVFKKVITDLFLTENPCPSLGEYTYLDDQFGGFVGEDSEDQGSCLQIAEYTHPETGEVGNRSLRLTRKYNADNEIKLTGIEFALQQKLDFLPYPWNGFGGVFNYTYIDQTGDEGDNKLYKVSPRSYNLIGYWENDGLSLRLAYNWRDSFDIQSSNTYYGIEDKKTKASGRLDFSGSYKVSKGLTFYLKGYNITNEQVYEYFGNDERAMARIDYTGRIVEASLNYSF</sequence>
<proteinExistence type="inferred from homology"/>
<dbReference type="Proteomes" id="UP000037600">
    <property type="component" value="Unassembled WGS sequence"/>
</dbReference>
<protein>
    <recommendedName>
        <fullName evidence="10">TonB-dependent receptor</fullName>
    </recommendedName>
</protein>
<dbReference type="InterPro" id="IPR012910">
    <property type="entry name" value="Plug_dom"/>
</dbReference>
<dbReference type="SUPFAM" id="SSF56935">
    <property type="entry name" value="Porins"/>
    <property type="match status" value="1"/>
</dbReference>
<organism evidence="8 9">
    <name type="scientific">Catenovulum maritimum</name>
    <dbReference type="NCBI Taxonomy" id="1513271"/>
    <lineage>
        <taxon>Bacteria</taxon>
        <taxon>Pseudomonadati</taxon>
        <taxon>Pseudomonadota</taxon>
        <taxon>Gammaproteobacteria</taxon>
        <taxon>Alteromonadales</taxon>
        <taxon>Alteromonadaceae</taxon>
        <taxon>Catenovulum</taxon>
    </lineage>
</organism>
<evidence type="ECO:0000256" key="1">
    <source>
        <dbReference type="ARBA" id="ARBA00004442"/>
    </source>
</evidence>
<evidence type="ECO:0000313" key="8">
    <source>
        <dbReference type="EMBL" id="KMT63916.1"/>
    </source>
</evidence>
<comment type="caution">
    <text evidence="8">The sequence shown here is derived from an EMBL/GenBank/DDBJ whole genome shotgun (WGS) entry which is preliminary data.</text>
</comment>
<evidence type="ECO:0008006" key="10">
    <source>
        <dbReference type="Google" id="ProtNLM"/>
    </source>
</evidence>
<dbReference type="InterPro" id="IPR037066">
    <property type="entry name" value="Plug_dom_sf"/>
</dbReference>
<accession>A0A0J8JHK8</accession>
<evidence type="ECO:0000256" key="5">
    <source>
        <dbReference type="SAM" id="SignalP"/>
    </source>
</evidence>
<name>A0A0J8JHK8_9ALTE</name>
<dbReference type="OrthoDB" id="8728606at2"/>
<feature type="domain" description="TonB-dependent receptor plug" evidence="7">
    <location>
        <begin position="74"/>
        <end position="184"/>
    </location>
</feature>